<keyword evidence="1" id="KW-0812">Transmembrane</keyword>
<keyword evidence="1" id="KW-0472">Membrane</keyword>
<organism evidence="2 3">
    <name type="scientific">Paractinoplanes ovalisporus</name>
    <dbReference type="NCBI Taxonomy" id="2810368"/>
    <lineage>
        <taxon>Bacteria</taxon>
        <taxon>Bacillati</taxon>
        <taxon>Actinomycetota</taxon>
        <taxon>Actinomycetes</taxon>
        <taxon>Micromonosporales</taxon>
        <taxon>Micromonosporaceae</taxon>
        <taxon>Paractinoplanes</taxon>
    </lineage>
</organism>
<dbReference type="RefSeq" id="WP_203382601.1">
    <property type="nucleotide sequence ID" value="NZ_JAENHP010000024.1"/>
</dbReference>
<protein>
    <recommendedName>
        <fullName evidence="4">Protein kilB</fullName>
    </recommendedName>
</protein>
<evidence type="ECO:0008006" key="4">
    <source>
        <dbReference type="Google" id="ProtNLM"/>
    </source>
</evidence>
<comment type="caution">
    <text evidence="2">The sequence shown here is derived from an EMBL/GenBank/DDBJ whole genome shotgun (WGS) entry which is preliminary data.</text>
</comment>
<keyword evidence="3" id="KW-1185">Reference proteome</keyword>
<dbReference type="Proteomes" id="UP000632138">
    <property type="component" value="Unassembled WGS sequence"/>
</dbReference>
<accession>A0ABS2AR05</accession>
<feature type="transmembrane region" description="Helical" evidence="1">
    <location>
        <begin position="6"/>
        <end position="27"/>
    </location>
</feature>
<evidence type="ECO:0000313" key="3">
    <source>
        <dbReference type="Proteomes" id="UP000632138"/>
    </source>
</evidence>
<gene>
    <name evidence="2" type="ORF">JIG36_42760</name>
</gene>
<keyword evidence="1" id="KW-1133">Transmembrane helix</keyword>
<sequence length="155" mass="16995">MGTLGPALVGGIAGLVVAGIGIVSAIITARHHRAREHDNWLRDQRLRHSVDFVTAVRRLINEYRRAGEAGMNQDEREDLRARMRTARTAIELLCSPTAVAAARTVNDLLYQTTPGEPADHRQTTEAAFQATVEALRAELTPAAATAHRKPRVPEF</sequence>
<name>A0ABS2AR05_9ACTN</name>
<evidence type="ECO:0000256" key="1">
    <source>
        <dbReference type="SAM" id="Phobius"/>
    </source>
</evidence>
<reference evidence="2 3" key="1">
    <citation type="submission" date="2021-01" db="EMBL/GenBank/DDBJ databases">
        <title>Actinoplanes sp. nov. LDG1-06 isolated from lichen.</title>
        <authorList>
            <person name="Saeng-In P."/>
            <person name="Phongsopitanun W."/>
            <person name="Kanchanasin P."/>
            <person name="Yuki M."/>
            <person name="Kudo T."/>
            <person name="Ohkuma M."/>
            <person name="Tanasupawat S."/>
        </authorList>
    </citation>
    <scope>NUCLEOTIDE SEQUENCE [LARGE SCALE GENOMIC DNA]</scope>
    <source>
        <strain evidence="2 3">LDG1-06</strain>
    </source>
</reference>
<proteinExistence type="predicted"/>
<evidence type="ECO:0000313" key="2">
    <source>
        <dbReference type="EMBL" id="MBM2622246.1"/>
    </source>
</evidence>
<dbReference type="EMBL" id="JAENHP010000024">
    <property type="protein sequence ID" value="MBM2622246.1"/>
    <property type="molecule type" value="Genomic_DNA"/>
</dbReference>